<dbReference type="GO" id="GO:0005743">
    <property type="term" value="C:mitochondrial inner membrane"/>
    <property type="evidence" value="ECO:0007669"/>
    <property type="project" value="UniProtKB-SubCell"/>
</dbReference>
<dbReference type="EC" id="7.1.1.2" evidence="11"/>
<evidence type="ECO:0000256" key="11">
    <source>
        <dbReference type="RuleBase" id="RU000473"/>
    </source>
</evidence>
<name>A0A7U3QZ21_AMBTS</name>
<feature type="transmembrane region" description="Helical" evidence="12">
    <location>
        <begin position="65"/>
        <end position="89"/>
    </location>
</feature>
<dbReference type="InterPro" id="IPR001694">
    <property type="entry name" value="NADH_UbQ_OxRdtase_su1/FPO"/>
</dbReference>
<keyword evidence="5" id="KW-0813">Transport</keyword>
<evidence type="ECO:0000256" key="2">
    <source>
        <dbReference type="ARBA" id="ARBA00004225"/>
    </source>
</evidence>
<dbReference type="PANTHER" id="PTHR11432:SF3">
    <property type="entry name" value="NADH-UBIQUINONE OXIDOREDUCTASE CHAIN 1"/>
    <property type="match status" value="1"/>
</dbReference>
<dbReference type="PROSITE" id="PS00668">
    <property type="entry name" value="COMPLEX1_ND1_2"/>
    <property type="match status" value="1"/>
</dbReference>
<feature type="transmembrane region" description="Helical" evidence="12">
    <location>
        <begin position="241"/>
        <end position="264"/>
    </location>
</feature>
<feature type="transmembrane region" description="Helical" evidence="12">
    <location>
        <begin position="101"/>
        <end position="119"/>
    </location>
</feature>
<organism evidence="13">
    <name type="scientific">Amblyomma testudinarium</name>
    <name type="common">Hard tick</name>
    <dbReference type="NCBI Taxonomy" id="375577"/>
    <lineage>
        <taxon>Eukaryota</taxon>
        <taxon>Metazoa</taxon>
        <taxon>Ecdysozoa</taxon>
        <taxon>Arthropoda</taxon>
        <taxon>Chelicerata</taxon>
        <taxon>Arachnida</taxon>
        <taxon>Acari</taxon>
        <taxon>Parasitiformes</taxon>
        <taxon>Ixodida</taxon>
        <taxon>Ixodoidea</taxon>
        <taxon>Ixodidae</taxon>
        <taxon>Amblyomminae</taxon>
        <taxon>Amblyomma</taxon>
    </lineage>
</organism>
<dbReference type="GO" id="GO:0008137">
    <property type="term" value="F:NADH dehydrogenase (ubiquinone) activity"/>
    <property type="evidence" value="ECO:0007669"/>
    <property type="project" value="UniProtKB-EC"/>
</dbReference>
<dbReference type="PROSITE" id="PS00667">
    <property type="entry name" value="COMPLEX1_ND1_1"/>
    <property type="match status" value="1"/>
</dbReference>
<dbReference type="Pfam" id="PF00146">
    <property type="entry name" value="NADHdh"/>
    <property type="match status" value="1"/>
</dbReference>
<keyword evidence="7 12" id="KW-1133">Transmembrane helix</keyword>
<protein>
    <recommendedName>
        <fullName evidence="4 11">NADH-ubiquinone oxidoreductase chain 1</fullName>
        <ecNumber evidence="11">7.1.1.2</ecNumber>
    </recommendedName>
</protein>
<evidence type="ECO:0000256" key="12">
    <source>
        <dbReference type="SAM" id="Phobius"/>
    </source>
</evidence>
<comment type="subcellular location">
    <subcellularLocation>
        <location evidence="10">Mitochondrion inner membrane</location>
        <topology evidence="10">Multi-pass membrane protein</topology>
    </subcellularLocation>
    <subcellularLocation>
        <location evidence="2">Mitochondrion membrane</location>
        <topology evidence="2">Multi-pass membrane protein</topology>
    </subcellularLocation>
</comment>
<dbReference type="GO" id="GO:0009060">
    <property type="term" value="P:aerobic respiration"/>
    <property type="evidence" value="ECO:0007669"/>
    <property type="project" value="TreeGrafter"/>
</dbReference>
<comment type="catalytic activity">
    <reaction evidence="11">
        <text>a ubiquinone + NADH + 5 H(+)(in) = a ubiquinol + NAD(+) + 4 H(+)(out)</text>
        <dbReference type="Rhea" id="RHEA:29091"/>
        <dbReference type="Rhea" id="RHEA-COMP:9565"/>
        <dbReference type="Rhea" id="RHEA-COMP:9566"/>
        <dbReference type="ChEBI" id="CHEBI:15378"/>
        <dbReference type="ChEBI" id="CHEBI:16389"/>
        <dbReference type="ChEBI" id="CHEBI:17976"/>
        <dbReference type="ChEBI" id="CHEBI:57540"/>
        <dbReference type="ChEBI" id="CHEBI:57945"/>
        <dbReference type="EC" id="7.1.1.2"/>
    </reaction>
</comment>
<evidence type="ECO:0000256" key="1">
    <source>
        <dbReference type="ARBA" id="ARBA00003257"/>
    </source>
</evidence>
<dbReference type="InterPro" id="IPR018086">
    <property type="entry name" value="NADH_UbQ_OxRdtase_su1_CS"/>
</dbReference>
<geneLocation type="mitochondrion" evidence="13"/>
<evidence type="ECO:0000256" key="3">
    <source>
        <dbReference type="ARBA" id="ARBA00010535"/>
    </source>
</evidence>
<dbReference type="AlphaFoldDB" id="A0A7U3QZ21"/>
<gene>
    <name evidence="13" type="primary">ND1</name>
</gene>
<feature type="transmembrane region" description="Helical" evidence="12">
    <location>
        <begin position="6"/>
        <end position="24"/>
    </location>
</feature>
<feature type="transmembrane region" description="Helical" evidence="12">
    <location>
        <begin position="140"/>
        <end position="161"/>
    </location>
</feature>
<dbReference type="GO" id="GO:0003954">
    <property type="term" value="F:NADH dehydrogenase activity"/>
    <property type="evidence" value="ECO:0007669"/>
    <property type="project" value="TreeGrafter"/>
</dbReference>
<evidence type="ECO:0000313" key="13">
    <source>
        <dbReference type="EMBL" id="BCG44739.1"/>
    </source>
</evidence>
<feature type="transmembrane region" description="Helical" evidence="12">
    <location>
        <begin position="173"/>
        <end position="192"/>
    </location>
</feature>
<comment type="similarity">
    <text evidence="3 10">Belongs to the complex I subunit 1 family.</text>
</comment>
<comment type="function">
    <text evidence="1">Core subunit of the mitochondrial membrane respiratory chain NADH dehydrogenase (Complex I) that is believed to belong to the minimal assembly required for catalysis. Complex I functions in the transfer of electrons from NADH to the respiratory chain. The immediate electron acceptor for the enzyme is believed to be ubiquinone.</text>
</comment>
<keyword evidence="6 10" id="KW-0812">Transmembrane</keyword>
<evidence type="ECO:0000256" key="5">
    <source>
        <dbReference type="ARBA" id="ARBA00022448"/>
    </source>
</evidence>
<keyword evidence="9 12" id="KW-0472">Membrane</keyword>
<evidence type="ECO:0000256" key="4">
    <source>
        <dbReference type="ARBA" id="ARBA00021009"/>
    </source>
</evidence>
<evidence type="ECO:0000256" key="6">
    <source>
        <dbReference type="ARBA" id="ARBA00022692"/>
    </source>
</evidence>
<dbReference type="PANTHER" id="PTHR11432">
    <property type="entry name" value="NADH DEHYDROGENASE SUBUNIT 1"/>
    <property type="match status" value="1"/>
</dbReference>
<evidence type="ECO:0000256" key="8">
    <source>
        <dbReference type="ARBA" id="ARBA00023075"/>
    </source>
</evidence>
<keyword evidence="8 11" id="KW-0830">Ubiquinone</keyword>
<reference evidence="13" key="1">
    <citation type="journal article" date="2020" name="Parasitol. Int.">
        <title>Amblyomma testudinarium infestation on a brown bear (Ursus arctos yesoensis) captured in Hokkaido, a northern island of Japan.</title>
        <authorList>
            <person name="Nakao R."/>
            <person name="Shinjo K."/>
            <person name="Sakiyama T."/>
            <person name="Ogata S."/>
            <person name="Kusakisako K."/>
            <person name="Kinoshita G."/>
            <person name="Naguib D."/>
            <person name="Chatanga E."/>
            <person name="Mohamed W.M.A."/>
            <person name="Moustafa M.A.M."/>
            <person name="Matsuno K."/>
            <person name="Ito T."/>
            <person name="Nonaka N."/>
            <person name="Sashika M."/>
            <person name="Tsubota T."/>
            <person name="Shimozuru M."/>
        </authorList>
    </citation>
    <scope>NUCLEOTIDE SEQUENCE</scope>
    <source>
        <strain evidence="13">AT19B37</strain>
    </source>
</reference>
<feature type="transmembrane region" description="Helical" evidence="12">
    <location>
        <begin position="213"/>
        <end position="235"/>
    </location>
</feature>
<keyword evidence="11 13" id="KW-0496">Mitochondrion</keyword>
<accession>A0A7U3QZ21</accession>
<sequence>MLSLIMYLILLMMALLSIAFFTLMERKIMGYCQIRKGPNKTGIMGIFQPFSDAMKLFSKEMNMMFYLNLFLHLMSPILSISMMLMLWMIFYYKSNMMNLNLSLIFFLCISSLSSYSILIGGWSSNSKYSLIGAYRGFAQIISYEVCMAMLLISLALISEGFSIKNFILIQENLSIFFSMMLIMLIWLTIMLAETNRTPFDLTEGESELVSGFNIEYGSWLFAMIFMAEYGMIILVSMMTNYLFFGFLNFNNFFTLTLMMLFVLIRCTYVRFRYDKLMMMAWKTILPLTILFFFVMMFMFFCFSYSFCINFWNLNPKKNSNNENVKCLKLHYLNFI</sequence>
<evidence type="ECO:0000256" key="9">
    <source>
        <dbReference type="ARBA" id="ARBA00023136"/>
    </source>
</evidence>
<evidence type="ECO:0000256" key="10">
    <source>
        <dbReference type="RuleBase" id="RU000471"/>
    </source>
</evidence>
<dbReference type="EMBL" id="LC553841">
    <property type="protein sequence ID" value="BCG44739.1"/>
    <property type="molecule type" value="Genomic_DNA"/>
</dbReference>
<proteinExistence type="inferred from homology"/>
<feature type="transmembrane region" description="Helical" evidence="12">
    <location>
        <begin position="284"/>
        <end position="311"/>
    </location>
</feature>
<keyword evidence="10" id="KW-0520">NAD</keyword>
<evidence type="ECO:0000256" key="7">
    <source>
        <dbReference type="ARBA" id="ARBA00022989"/>
    </source>
</evidence>